<sequence>MMLDQFLASLNPDLRTFIKEHRPSSLDQAVQLANDWASAYYTFRSSSRSFKPPLNKNTACSLVTFTDFFHYQVSWIPRCPKNPSVFKESPPSQPLTVRFCLSDHRVPQTLVSGTVNGPWTSSNLRDTGCSCIVVAEEVLPDAYISNCRSYQVADYLGRVDTFPIVQCYIRCPYFDGWTDASFSKPCSVSKDSLPPVTSSVSQDSLPPVTSSACAVEIRASTTRMKRLHPLHLPDLQPLSVKS</sequence>
<reference evidence="2 3" key="1">
    <citation type="submission" date="2019-05" db="EMBL/GenBank/DDBJ databases">
        <title>Another draft genome of Portunus trituberculatus and its Hox gene families provides insights of decapod evolution.</title>
        <authorList>
            <person name="Jeong J.-H."/>
            <person name="Song I."/>
            <person name="Kim S."/>
            <person name="Choi T."/>
            <person name="Kim D."/>
            <person name="Ryu S."/>
            <person name="Kim W."/>
        </authorList>
    </citation>
    <scope>NUCLEOTIDE SEQUENCE [LARGE SCALE GENOMIC DNA]</scope>
    <source>
        <tissue evidence="2">Muscle</tissue>
    </source>
</reference>
<gene>
    <name evidence="2" type="ORF">E2C01_079753</name>
</gene>
<dbReference type="PANTHER" id="PTHR46888">
    <property type="entry name" value="ZINC KNUCKLE DOMAINCONTAINING PROTEIN-RELATED"/>
    <property type="match status" value="1"/>
</dbReference>
<dbReference type="Proteomes" id="UP000324222">
    <property type="component" value="Unassembled WGS sequence"/>
</dbReference>
<accession>A0A5B7IRB7</accession>
<evidence type="ECO:0000313" key="2">
    <source>
        <dbReference type="EMBL" id="MPC84995.1"/>
    </source>
</evidence>
<dbReference type="Gene3D" id="1.10.4020.10">
    <property type="entry name" value="DNA breaking-rejoining enzymes"/>
    <property type="match status" value="1"/>
</dbReference>
<proteinExistence type="predicted"/>
<dbReference type="PANTHER" id="PTHR46888:SF1">
    <property type="entry name" value="RIBONUCLEASE H"/>
    <property type="match status" value="1"/>
</dbReference>
<dbReference type="OrthoDB" id="6380096at2759"/>
<comment type="caution">
    <text evidence="2">The sequence shown here is derived from an EMBL/GenBank/DDBJ whole genome shotgun (WGS) entry which is preliminary data.</text>
</comment>
<feature type="domain" description="SCAN box" evidence="1">
    <location>
        <begin position="1"/>
        <end position="35"/>
    </location>
</feature>
<dbReference type="AlphaFoldDB" id="A0A5B7IRB7"/>
<organism evidence="2 3">
    <name type="scientific">Portunus trituberculatus</name>
    <name type="common">Swimming crab</name>
    <name type="synonym">Neptunus trituberculatus</name>
    <dbReference type="NCBI Taxonomy" id="210409"/>
    <lineage>
        <taxon>Eukaryota</taxon>
        <taxon>Metazoa</taxon>
        <taxon>Ecdysozoa</taxon>
        <taxon>Arthropoda</taxon>
        <taxon>Crustacea</taxon>
        <taxon>Multicrustacea</taxon>
        <taxon>Malacostraca</taxon>
        <taxon>Eumalacostraca</taxon>
        <taxon>Eucarida</taxon>
        <taxon>Decapoda</taxon>
        <taxon>Pleocyemata</taxon>
        <taxon>Brachyura</taxon>
        <taxon>Eubrachyura</taxon>
        <taxon>Portunoidea</taxon>
        <taxon>Portunidae</taxon>
        <taxon>Portuninae</taxon>
        <taxon>Portunus</taxon>
    </lineage>
</organism>
<keyword evidence="3" id="KW-1185">Reference proteome</keyword>
<name>A0A5B7IRB7_PORTR</name>
<dbReference type="PROSITE" id="PS50804">
    <property type="entry name" value="SCAN_BOX"/>
    <property type="match status" value="1"/>
</dbReference>
<dbReference type="InterPro" id="IPR038269">
    <property type="entry name" value="SCAN_sf"/>
</dbReference>
<evidence type="ECO:0000259" key="1">
    <source>
        <dbReference type="PROSITE" id="PS50804"/>
    </source>
</evidence>
<protein>
    <recommendedName>
        <fullName evidence="1">SCAN box domain-containing protein</fullName>
    </recommendedName>
</protein>
<dbReference type="EMBL" id="VSRR010067028">
    <property type="protein sequence ID" value="MPC84995.1"/>
    <property type="molecule type" value="Genomic_DNA"/>
</dbReference>
<evidence type="ECO:0000313" key="3">
    <source>
        <dbReference type="Proteomes" id="UP000324222"/>
    </source>
</evidence>
<dbReference type="SUPFAM" id="SSF47353">
    <property type="entry name" value="Retrovirus capsid dimerization domain-like"/>
    <property type="match status" value="1"/>
</dbReference>
<dbReference type="InterPro" id="IPR003309">
    <property type="entry name" value="SCAN_dom"/>
</dbReference>